<dbReference type="EMBL" id="FWWY01000001">
    <property type="protein sequence ID" value="SMC05740.1"/>
    <property type="molecule type" value="Genomic_DNA"/>
</dbReference>
<keyword evidence="2" id="KW-0560">Oxidoreductase</keyword>
<dbReference type="OrthoDB" id="9803333at2"/>
<organism evidence="3 4">
    <name type="scientific">Sulfobacillus thermosulfidooxidans (strain DSM 9293 / VKM B-1269 / AT-1)</name>
    <dbReference type="NCBI Taxonomy" id="929705"/>
    <lineage>
        <taxon>Bacteria</taxon>
        <taxon>Bacillati</taxon>
        <taxon>Bacillota</taxon>
        <taxon>Clostridia</taxon>
        <taxon>Eubacteriales</taxon>
        <taxon>Clostridiales Family XVII. Incertae Sedis</taxon>
        <taxon>Sulfobacillus</taxon>
    </lineage>
</organism>
<dbReference type="RefSeq" id="WP_020373590.1">
    <property type="nucleotide sequence ID" value="NZ_FWWY01000001.1"/>
</dbReference>
<dbReference type="GO" id="GO:0016616">
    <property type="term" value="F:oxidoreductase activity, acting on the CH-OH group of donors, NAD or NADP as acceptor"/>
    <property type="evidence" value="ECO:0007669"/>
    <property type="project" value="TreeGrafter"/>
</dbReference>
<dbReference type="Pfam" id="PF13561">
    <property type="entry name" value="adh_short_C2"/>
    <property type="match status" value="1"/>
</dbReference>
<dbReference type="PROSITE" id="PS00061">
    <property type="entry name" value="ADH_SHORT"/>
    <property type="match status" value="1"/>
</dbReference>
<dbReference type="Gene3D" id="3.40.50.720">
    <property type="entry name" value="NAD(P)-binding Rossmann-like Domain"/>
    <property type="match status" value="1"/>
</dbReference>
<gene>
    <name evidence="3" type="ORF">SAMN00768000_2422</name>
</gene>
<dbReference type="GO" id="GO:0008206">
    <property type="term" value="P:bile acid metabolic process"/>
    <property type="evidence" value="ECO:0007669"/>
    <property type="project" value="UniProtKB-ARBA"/>
</dbReference>
<dbReference type="InterPro" id="IPR036291">
    <property type="entry name" value="NAD(P)-bd_dom_sf"/>
</dbReference>
<dbReference type="PRINTS" id="PR00080">
    <property type="entry name" value="SDRFAMILY"/>
</dbReference>
<comment type="similarity">
    <text evidence="1">Belongs to the short-chain dehydrogenases/reductases (SDR) family.</text>
</comment>
<evidence type="ECO:0000313" key="3">
    <source>
        <dbReference type="EMBL" id="SMC05740.1"/>
    </source>
</evidence>
<dbReference type="SUPFAM" id="SSF51735">
    <property type="entry name" value="NAD(P)-binding Rossmann-fold domains"/>
    <property type="match status" value="1"/>
</dbReference>
<evidence type="ECO:0000313" key="4">
    <source>
        <dbReference type="Proteomes" id="UP000192660"/>
    </source>
</evidence>
<dbReference type="InterPro" id="IPR020904">
    <property type="entry name" value="Sc_DH/Rdtase_CS"/>
</dbReference>
<dbReference type="NCBIfam" id="NF009466">
    <property type="entry name" value="PRK12826.1-2"/>
    <property type="match status" value="1"/>
</dbReference>
<dbReference type="AlphaFoldDB" id="A0A1W1WI83"/>
<dbReference type="Proteomes" id="UP000192660">
    <property type="component" value="Unassembled WGS sequence"/>
</dbReference>
<dbReference type="CDD" id="cd05233">
    <property type="entry name" value="SDR_c"/>
    <property type="match status" value="1"/>
</dbReference>
<accession>A0A1W1WI83</accession>
<evidence type="ECO:0000256" key="1">
    <source>
        <dbReference type="ARBA" id="ARBA00006484"/>
    </source>
</evidence>
<keyword evidence="4" id="KW-1185">Reference proteome</keyword>
<dbReference type="PRINTS" id="PR00081">
    <property type="entry name" value="GDHRDH"/>
</dbReference>
<name>A0A1W1WI83_SULTA</name>
<sequence length="258" mass="27965">MKDAVEQIMSLKSQIALVTGGSQGIGEETARILAELGATVVICSRSPEHLKSAQKRLADTGQYVHTVLCDMKSPKRIAQMVQEIEEHTGPINILVNNAGIDIPMPALEVTEDAWNTIMDTNVKGVFFCAQQVARYMSRRNHGVIINLASELSFVGMVPYAVYAISKGAVVQLTKTLALEWAPYHIRVNAVAPTLVATPMLDTLFSDPKTAASQWIDHIPLRRLGTTTDVAQAIAFLASEKASFITGTILPVDGGRLCH</sequence>
<evidence type="ECO:0000256" key="2">
    <source>
        <dbReference type="ARBA" id="ARBA00023002"/>
    </source>
</evidence>
<dbReference type="PANTHER" id="PTHR42760">
    <property type="entry name" value="SHORT-CHAIN DEHYDROGENASES/REDUCTASES FAMILY MEMBER"/>
    <property type="match status" value="1"/>
</dbReference>
<dbReference type="InterPro" id="IPR002347">
    <property type="entry name" value="SDR_fam"/>
</dbReference>
<dbReference type="FunFam" id="3.40.50.720:FF:000084">
    <property type="entry name" value="Short-chain dehydrogenase reductase"/>
    <property type="match status" value="1"/>
</dbReference>
<dbReference type="NCBIfam" id="NF005559">
    <property type="entry name" value="PRK07231.1"/>
    <property type="match status" value="1"/>
</dbReference>
<reference evidence="4" key="1">
    <citation type="submission" date="2017-04" db="EMBL/GenBank/DDBJ databases">
        <authorList>
            <person name="Varghese N."/>
            <person name="Submissions S."/>
        </authorList>
    </citation>
    <scope>NUCLEOTIDE SEQUENCE [LARGE SCALE GENOMIC DNA]</scope>
    <source>
        <strain evidence="4">DSM 9293</strain>
    </source>
</reference>
<proteinExistence type="inferred from homology"/>
<protein>
    <submittedName>
        <fullName evidence="3">2-deoxy-D-gluconate 3-dehydrogenase</fullName>
    </submittedName>
</protein>